<evidence type="ECO:0000256" key="2">
    <source>
        <dbReference type="ARBA" id="ARBA00022679"/>
    </source>
</evidence>
<dbReference type="AlphaFoldDB" id="A0AAP0RXM2"/>
<keyword evidence="1" id="KW-0489">Methyltransferase</keyword>
<dbReference type="InterPro" id="IPR042086">
    <property type="entry name" value="MeTrfase_capping"/>
</dbReference>
<evidence type="ECO:0000256" key="1">
    <source>
        <dbReference type="ARBA" id="ARBA00022603"/>
    </source>
</evidence>
<dbReference type="SUPFAM" id="SSF53335">
    <property type="entry name" value="S-adenosyl-L-methionine-dependent methyltransferases"/>
    <property type="match status" value="1"/>
</dbReference>
<reference evidence="5 6" key="1">
    <citation type="journal article" date="2024" name="Plant J.">
        <title>Genome sequences and population genomics reveal climatic adaptation and genomic divergence between two closely related sweetgum species.</title>
        <authorList>
            <person name="Xu W.Q."/>
            <person name="Ren C.Q."/>
            <person name="Zhang X.Y."/>
            <person name="Comes H.P."/>
            <person name="Liu X.H."/>
            <person name="Li Y.G."/>
            <person name="Kettle C.J."/>
            <person name="Jalonen R."/>
            <person name="Gaisberger H."/>
            <person name="Ma Y.Z."/>
            <person name="Qiu Y.X."/>
        </authorList>
    </citation>
    <scope>NUCLEOTIDE SEQUENCE [LARGE SCALE GENOMIC DNA]</scope>
    <source>
        <strain evidence="5">Hangzhou</strain>
    </source>
</reference>
<evidence type="ECO:0000256" key="3">
    <source>
        <dbReference type="ARBA" id="ARBA00022723"/>
    </source>
</evidence>
<comment type="caution">
    <text evidence="5">The sequence shown here is derived from an EMBL/GenBank/DDBJ whole genome shotgun (WGS) entry which is preliminary data.</text>
</comment>
<gene>
    <name evidence="5" type="ORF">L1049_012115</name>
</gene>
<proteinExistence type="predicted"/>
<dbReference type="InterPro" id="IPR029063">
    <property type="entry name" value="SAM-dependent_MTases_sf"/>
</dbReference>
<dbReference type="Proteomes" id="UP001415857">
    <property type="component" value="Unassembled WGS sequence"/>
</dbReference>
<keyword evidence="6" id="KW-1185">Reference proteome</keyword>
<keyword evidence="3" id="KW-0479">Metal-binding</keyword>
<dbReference type="Gene3D" id="3.40.50.150">
    <property type="entry name" value="Vaccinia Virus protein VP39"/>
    <property type="match status" value="1"/>
</dbReference>
<evidence type="ECO:0008006" key="7">
    <source>
        <dbReference type="Google" id="ProtNLM"/>
    </source>
</evidence>
<protein>
    <recommendedName>
        <fullName evidence="7">Theobromine synthase</fullName>
    </recommendedName>
</protein>
<dbReference type="GO" id="GO:0032259">
    <property type="term" value="P:methylation"/>
    <property type="evidence" value="ECO:0007669"/>
    <property type="project" value="UniProtKB-KW"/>
</dbReference>
<name>A0AAP0RXM2_LIQFO</name>
<dbReference type="Pfam" id="PF03492">
    <property type="entry name" value="Methyltransf_7"/>
    <property type="match status" value="1"/>
</dbReference>
<accession>A0AAP0RXM2</accession>
<sequence length="365" mass="40723">MDVKEVVFMSKGEGESSFARNSVFTQKLTSITKPILQNAVSSLFSADFFPCDLLNIADLGCAAGPNAFSIISTVIESVENKSRELNFRMPELQFYLNDLTGNDFNTLFKGLSAGISQSGNKGAMSSWFVMGAPGSFYGRLFPRNCLHLVHSSYSAHWLSQVPAGLTSKEGLPLNKGKIYISKTSPPEVRKAYLAQFQEDFNLFLSCRSEEMVPNGRAVLILHGRKFADPSSKEGCYTWEIIAEAISHLVSQGLVDEEKLDSFNVPYYMPSLEEVQALVEREGSFAIEKLEILEIAVGDDKEKDIWAKGEKLAKNIRCFTESMIAHHFGEEILDQLFDKLTHIVVDDLAKESRKTVSIIIVLRYMV</sequence>
<evidence type="ECO:0000313" key="6">
    <source>
        <dbReference type="Proteomes" id="UP001415857"/>
    </source>
</evidence>
<dbReference type="PANTHER" id="PTHR31009">
    <property type="entry name" value="S-ADENOSYL-L-METHIONINE:CARBOXYL METHYLTRANSFERASE FAMILY PROTEIN"/>
    <property type="match status" value="1"/>
</dbReference>
<dbReference type="GO" id="GO:0008168">
    <property type="term" value="F:methyltransferase activity"/>
    <property type="evidence" value="ECO:0007669"/>
    <property type="project" value="UniProtKB-KW"/>
</dbReference>
<evidence type="ECO:0000256" key="4">
    <source>
        <dbReference type="ARBA" id="ARBA00022842"/>
    </source>
</evidence>
<dbReference type="Gene3D" id="1.10.1200.270">
    <property type="entry name" value="Methyltransferase, alpha-helical capping domain"/>
    <property type="match status" value="1"/>
</dbReference>
<dbReference type="InterPro" id="IPR005299">
    <property type="entry name" value="MeTrfase_7"/>
</dbReference>
<keyword evidence="4" id="KW-0460">Magnesium</keyword>
<dbReference type="GO" id="GO:0046872">
    <property type="term" value="F:metal ion binding"/>
    <property type="evidence" value="ECO:0007669"/>
    <property type="project" value="UniProtKB-KW"/>
</dbReference>
<evidence type="ECO:0000313" key="5">
    <source>
        <dbReference type="EMBL" id="KAK9283861.1"/>
    </source>
</evidence>
<organism evidence="5 6">
    <name type="scientific">Liquidambar formosana</name>
    <name type="common">Formosan gum</name>
    <dbReference type="NCBI Taxonomy" id="63359"/>
    <lineage>
        <taxon>Eukaryota</taxon>
        <taxon>Viridiplantae</taxon>
        <taxon>Streptophyta</taxon>
        <taxon>Embryophyta</taxon>
        <taxon>Tracheophyta</taxon>
        <taxon>Spermatophyta</taxon>
        <taxon>Magnoliopsida</taxon>
        <taxon>eudicotyledons</taxon>
        <taxon>Gunneridae</taxon>
        <taxon>Pentapetalae</taxon>
        <taxon>Saxifragales</taxon>
        <taxon>Altingiaceae</taxon>
        <taxon>Liquidambar</taxon>
    </lineage>
</organism>
<dbReference type="EMBL" id="JBBPBK010000006">
    <property type="protein sequence ID" value="KAK9283861.1"/>
    <property type="molecule type" value="Genomic_DNA"/>
</dbReference>
<keyword evidence="2" id="KW-0808">Transferase</keyword>